<keyword evidence="2" id="KW-1185">Reference proteome</keyword>
<dbReference type="GeneID" id="67021748"/>
<proteinExistence type="predicted"/>
<evidence type="ECO:0000313" key="1">
    <source>
        <dbReference type="EMBL" id="CAG5180950.1"/>
    </source>
</evidence>
<evidence type="ECO:0000313" key="2">
    <source>
        <dbReference type="Proteomes" id="UP000676310"/>
    </source>
</evidence>
<dbReference type="EMBL" id="CAJRGZ010000025">
    <property type="protein sequence ID" value="CAG5180950.1"/>
    <property type="molecule type" value="Genomic_DNA"/>
</dbReference>
<reference evidence="1" key="1">
    <citation type="submission" date="2021-05" db="EMBL/GenBank/DDBJ databases">
        <authorList>
            <person name="Stam R."/>
        </authorList>
    </citation>
    <scope>NUCLEOTIDE SEQUENCE</scope>
    <source>
        <strain evidence="1">CS162</strain>
    </source>
</reference>
<gene>
    <name evidence="1" type="ORF">ALTATR162_LOCUS9518</name>
</gene>
<dbReference type="Proteomes" id="UP000676310">
    <property type="component" value="Unassembled WGS sequence"/>
</dbReference>
<dbReference type="AlphaFoldDB" id="A0A8J2IIB0"/>
<accession>A0A8J2IIB0</accession>
<dbReference type="OrthoDB" id="3664822at2759"/>
<name>A0A8J2IIB0_9PLEO</name>
<comment type="caution">
    <text evidence="1">The sequence shown here is derived from an EMBL/GenBank/DDBJ whole genome shotgun (WGS) entry which is preliminary data.</text>
</comment>
<protein>
    <submittedName>
        <fullName evidence="1">Uncharacterized protein</fullName>
    </submittedName>
</protein>
<organism evidence="1 2">
    <name type="scientific">Alternaria atra</name>
    <dbReference type="NCBI Taxonomy" id="119953"/>
    <lineage>
        <taxon>Eukaryota</taxon>
        <taxon>Fungi</taxon>
        <taxon>Dikarya</taxon>
        <taxon>Ascomycota</taxon>
        <taxon>Pezizomycotina</taxon>
        <taxon>Dothideomycetes</taxon>
        <taxon>Pleosporomycetidae</taxon>
        <taxon>Pleosporales</taxon>
        <taxon>Pleosporineae</taxon>
        <taxon>Pleosporaceae</taxon>
        <taxon>Alternaria</taxon>
        <taxon>Alternaria sect. Ulocladioides</taxon>
    </lineage>
</organism>
<dbReference type="RefSeq" id="XP_043173087.1">
    <property type="nucleotide sequence ID" value="XM_043317152.1"/>
</dbReference>
<sequence length="138" mass="15562">MAFTQIRHMFEKILADQEGRGLPLLSAEDYTPFLDAIGALLVNPDFMHEHSWETRTLEHSISRPTVDAKSSEDCNSKLNIRLQEGEEKDSSGTTVFDGSVVSILVDGYTLVKRRSTSWAGDALLEVFQKVITMAREWE</sequence>